<accession>A0A8J7CR25</accession>
<proteinExistence type="predicted"/>
<name>A0A8J7CR25_9PROT</name>
<evidence type="ECO:0000256" key="1">
    <source>
        <dbReference type="SAM" id="MobiDB-lite"/>
    </source>
</evidence>
<feature type="compositionally biased region" description="Basic and acidic residues" evidence="1">
    <location>
        <begin position="42"/>
        <end position="62"/>
    </location>
</feature>
<evidence type="ECO:0000313" key="3">
    <source>
        <dbReference type="Proteomes" id="UP000631034"/>
    </source>
</evidence>
<dbReference type="AlphaFoldDB" id="A0A8J7CR25"/>
<feature type="region of interest" description="Disordered" evidence="1">
    <location>
        <begin position="19"/>
        <end position="74"/>
    </location>
</feature>
<sequence>MTRAMGPKAAHWIRQLVEQAREDARAQAHAPQEQSRTATGTRELKPEKALRKARENAPDRHRAPGRTNELGMTL</sequence>
<organism evidence="2 3">
    <name type="scientific">Phaeovibrio sulfidiphilus</name>
    <dbReference type="NCBI Taxonomy" id="1220600"/>
    <lineage>
        <taxon>Bacteria</taxon>
        <taxon>Pseudomonadati</taxon>
        <taxon>Pseudomonadota</taxon>
        <taxon>Alphaproteobacteria</taxon>
        <taxon>Rhodospirillales</taxon>
        <taxon>Rhodospirillaceae</taxon>
        <taxon>Phaeovibrio</taxon>
    </lineage>
</organism>
<reference evidence="2" key="1">
    <citation type="submission" date="2020-10" db="EMBL/GenBank/DDBJ databases">
        <title>Genome sequence of the unusual species of purple photosynthetic bacteria, Phaeovibrio sulfidiphilus DSM 23193, type strain.</title>
        <authorList>
            <person name="Kyndt J.A."/>
            <person name="Meyer T.E."/>
        </authorList>
    </citation>
    <scope>NUCLEOTIDE SEQUENCE</scope>
    <source>
        <strain evidence="2">DSM 23193</strain>
    </source>
</reference>
<keyword evidence="3" id="KW-1185">Reference proteome</keyword>
<dbReference type="Proteomes" id="UP000631034">
    <property type="component" value="Unassembled WGS sequence"/>
</dbReference>
<evidence type="ECO:0000313" key="2">
    <source>
        <dbReference type="EMBL" id="MBE1237410.1"/>
    </source>
</evidence>
<protein>
    <submittedName>
        <fullName evidence="2">Uncharacterized protein</fullName>
    </submittedName>
</protein>
<gene>
    <name evidence="2" type="ORF">IHV25_07085</name>
</gene>
<dbReference type="EMBL" id="JACZHT010000004">
    <property type="protein sequence ID" value="MBE1237410.1"/>
    <property type="molecule type" value="Genomic_DNA"/>
</dbReference>
<comment type="caution">
    <text evidence="2">The sequence shown here is derived from an EMBL/GenBank/DDBJ whole genome shotgun (WGS) entry which is preliminary data.</text>
</comment>
<dbReference type="RefSeq" id="WP_192534418.1">
    <property type="nucleotide sequence ID" value="NZ_JACZHT010000004.1"/>
</dbReference>